<dbReference type="SMART" id="SM00062">
    <property type="entry name" value="PBPb"/>
    <property type="match status" value="1"/>
</dbReference>
<protein>
    <submittedName>
        <fullName evidence="5">Polar amino acid transport system substrate-binding protein</fullName>
    </submittedName>
</protein>
<dbReference type="InterPro" id="IPR001320">
    <property type="entry name" value="Iontro_rcpt_C"/>
</dbReference>
<dbReference type="PANTHER" id="PTHR35936">
    <property type="entry name" value="MEMBRANE-BOUND LYTIC MUREIN TRANSGLYCOSYLASE F"/>
    <property type="match status" value="1"/>
</dbReference>
<name>A0ABU0FK05_9HYPH</name>
<dbReference type="InterPro" id="IPR001638">
    <property type="entry name" value="Solute-binding_3/MltF_N"/>
</dbReference>
<evidence type="ECO:0000313" key="6">
    <source>
        <dbReference type="Proteomes" id="UP001237448"/>
    </source>
</evidence>
<feature type="chain" id="PRO_5045919739" evidence="2">
    <location>
        <begin position="27"/>
        <end position="268"/>
    </location>
</feature>
<organism evidence="5 6">
    <name type="scientific">Labrys monachus</name>
    <dbReference type="NCBI Taxonomy" id="217067"/>
    <lineage>
        <taxon>Bacteria</taxon>
        <taxon>Pseudomonadati</taxon>
        <taxon>Pseudomonadota</taxon>
        <taxon>Alphaproteobacteria</taxon>
        <taxon>Hyphomicrobiales</taxon>
        <taxon>Xanthobacteraceae</taxon>
        <taxon>Labrys</taxon>
    </lineage>
</organism>
<evidence type="ECO:0000313" key="5">
    <source>
        <dbReference type="EMBL" id="MDQ0394944.1"/>
    </source>
</evidence>
<evidence type="ECO:0000259" key="4">
    <source>
        <dbReference type="SMART" id="SM00079"/>
    </source>
</evidence>
<feature type="domain" description="Solute-binding protein family 3/N-terminal" evidence="3">
    <location>
        <begin position="36"/>
        <end position="263"/>
    </location>
</feature>
<keyword evidence="6" id="KW-1185">Reference proteome</keyword>
<keyword evidence="1 2" id="KW-0732">Signal</keyword>
<accession>A0ABU0FK05</accession>
<feature type="signal peptide" evidence="2">
    <location>
        <begin position="1"/>
        <end position="26"/>
    </location>
</feature>
<proteinExistence type="predicted"/>
<evidence type="ECO:0000256" key="1">
    <source>
        <dbReference type="ARBA" id="ARBA00022729"/>
    </source>
</evidence>
<dbReference type="SMART" id="SM00079">
    <property type="entry name" value="PBPe"/>
    <property type="match status" value="1"/>
</dbReference>
<comment type="caution">
    <text evidence="5">The sequence shown here is derived from an EMBL/GenBank/DDBJ whole genome shotgun (WGS) entry which is preliminary data.</text>
</comment>
<dbReference type="SUPFAM" id="SSF53850">
    <property type="entry name" value="Periplasmic binding protein-like II"/>
    <property type="match status" value="1"/>
</dbReference>
<dbReference type="RefSeq" id="WP_307432961.1">
    <property type="nucleotide sequence ID" value="NZ_JAUSVK010000001.1"/>
</dbReference>
<dbReference type="Gene3D" id="3.40.190.10">
    <property type="entry name" value="Periplasmic binding protein-like II"/>
    <property type="match status" value="2"/>
</dbReference>
<dbReference type="PANTHER" id="PTHR35936:SF19">
    <property type="entry name" value="AMINO-ACID-BINDING PROTEIN YXEM-RELATED"/>
    <property type="match status" value="1"/>
</dbReference>
<dbReference type="EMBL" id="JAUSVK010000001">
    <property type="protein sequence ID" value="MDQ0394944.1"/>
    <property type="molecule type" value="Genomic_DNA"/>
</dbReference>
<reference evidence="5 6" key="1">
    <citation type="submission" date="2023-07" db="EMBL/GenBank/DDBJ databases">
        <title>Genomic Encyclopedia of Type Strains, Phase IV (KMG-IV): sequencing the most valuable type-strain genomes for metagenomic binning, comparative biology and taxonomic classification.</title>
        <authorList>
            <person name="Goeker M."/>
        </authorList>
    </citation>
    <scope>NUCLEOTIDE SEQUENCE [LARGE SCALE GENOMIC DNA]</scope>
    <source>
        <strain evidence="5 6">DSM 5896</strain>
    </source>
</reference>
<dbReference type="Pfam" id="PF00497">
    <property type="entry name" value="SBP_bac_3"/>
    <property type="match status" value="1"/>
</dbReference>
<evidence type="ECO:0000256" key="2">
    <source>
        <dbReference type="SAM" id="SignalP"/>
    </source>
</evidence>
<gene>
    <name evidence="5" type="ORF">J3R73_004736</name>
</gene>
<evidence type="ECO:0000259" key="3">
    <source>
        <dbReference type="SMART" id="SM00062"/>
    </source>
</evidence>
<sequence>MFRRQFLGLGAAVLAFGLSLCGTAGADPLPDLKGRTIVAVTENAYFPLNFTDPKTGEGIGWEYDAMNEIARRLDAKVEWKTSSWDAMIQAVQAGQFDIGMDGISITDERKKQVDFSDPYMVSEQFMLVRANENRFTDAKSFAADPKLFVGAQAGTTNYFVSVSDLLGGDDKSPRLRLFETFGASVQALKVGDVDTVLMDKAGAEGNIAASPDRFKIIGNGLGHDEFGFILKKGSDLLAPVDAALAAMKADGTLKALDKKWFYDYRAAH</sequence>
<dbReference type="Proteomes" id="UP001237448">
    <property type="component" value="Unassembled WGS sequence"/>
</dbReference>
<feature type="domain" description="Ionotropic glutamate receptor C-terminal" evidence="4">
    <location>
        <begin position="36"/>
        <end position="263"/>
    </location>
</feature>